<dbReference type="Pfam" id="PF13377">
    <property type="entry name" value="Peripla_BP_3"/>
    <property type="match status" value="1"/>
</dbReference>
<gene>
    <name evidence="5" type="ORF">H9841_11105</name>
</gene>
<organism evidence="5 6">
    <name type="scientific">Candidatus Flavonifractor merdigallinarum</name>
    <dbReference type="NCBI Taxonomy" id="2838589"/>
    <lineage>
        <taxon>Bacteria</taxon>
        <taxon>Bacillati</taxon>
        <taxon>Bacillota</taxon>
        <taxon>Clostridia</taxon>
        <taxon>Eubacteriales</taxon>
        <taxon>Oscillospiraceae</taxon>
        <taxon>Flavonifractor</taxon>
    </lineage>
</organism>
<dbReference type="Pfam" id="PF00356">
    <property type="entry name" value="LacI"/>
    <property type="match status" value="1"/>
</dbReference>
<evidence type="ECO:0000256" key="1">
    <source>
        <dbReference type="ARBA" id="ARBA00023015"/>
    </source>
</evidence>
<dbReference type="CDD" id="cd01392">
    <property type="entry name" value="HTH_LacI"/>
    <property type="match status" value="1"/>
</dbReference>
<dbReference type="EMBL" id="DXDX01000200">
    <property type="protein sequence ID" value="HIY22431.1"/>
    <property type="molecule type" value="Genomic_DNA"/>
</dbReference>
<dbReference type="Gene3D" id="3.40.50.2300">
    <property type="match status" value="2"/>
</dbReference>
<dbReference type="InterPro" id="IPR000843">
    <property type="entry name" value="HTH_LacI"/>
</dbReference>
<comment type="caution">
    <text evidence="5">The sequence shown here is derived from an EMBL/GenBank/DDBJ whole genome shotgun (WGS) entry which is preliminary data.</text>
</comment>
<evidence type="ECO:0000259" key="4">
    <source>
        <dbReference type="PROSITE" id="PS50932"/>
    </source>
</evidence>
<proteinExistence type="predicted"/>
<dbReference type="GO" id="GO:0003700">
    <property type="term" value="F:DNA-binding transcription factor activity"/>
    <property type="evidence" value="ECO:0007669"/>
    <property type="project" value="TreeGrafter"/>
</dbReference>
<reference evidence="5" key="2">
    <citation type="submission" date="2021-04" db="EMBL/GenBank/DDBJ databases">
        <authorList>
            <person name="Gilroy R."/>
        </authorList>
    </citation>
    <scope>NUCLEOTIDE SEQUENCE</scope>
    <source>
        <strain evidence="5">ChiBcec16_6824</strain>
    </source>
</reference>
<evidence type="ECO:0000313" key="5">
    <source>
        <dbReference type="EMBL" id="HIY22431.1"/>
    </source>
</evidence>
<dbReference type="SMART" id="SM00354">
    <property type="entry name" value="HTH_LACI"/>
    <property type="match status" value="1"/>
</dbReference>
<dbReference type="InterPro" id="IPR028082">
    <property type="entry name" value="Peripla_BP_I"/>
</dbReference>
<keyword evidence="1" id="KW-0805">Transcription regulation</keyword>
<dbReference type="GO" id="GO:0000976">
    <property type="term" value="F:transcription cis-regulatory region binding"/>
    <property type="evidence" value="ECO:0007669"/>
    <property type="project" value="TreeGrafter"/>
</dbReference>
<dbReference type="InterPro" id="IPR046335">
    <property type="entry name" value="LacI/GalR-like_sensor"/>
</dbReference>
<feature type="domain" description="HTH lacI-type" evidence="4">
    <location>
        <begin position="7"/>
        <end position="65"/>
    </location>
</feature>
<keyword evidence="3" id="KW-0804">Transcription</keyword>
<dbReference type="PANTHER" id="PTHR30146:SF109">
    <property type="entry name" value="HTH-TYPE TRANSCRIPTIONAL REGULATOR GALS"/>
    <property type="match status" value="1"/>
</dbReference>
<accession>A0A9D1YAF9</accession>
<dbReference type="Gene3D" id="1.10.260.40">
    <property type="entry name" value="lambda repressor-like DNA-binding domains"/>
    <property type="match status" value="1"/>
</dbReference>
<dbReference type="InterPro" id="IPR010982">
    <property type="entry name" value="Lambda_DNA-bd_dom_sf"/>
</dbReference>
<protein>
    <submittedName>
        <fullName evidence="5">LacI family DNA-binding transcriptional regulator</fullName>
    </submittedName>
</protein>
<evidence type="ECO:0000256" key="3">
    <source>
        <dbReference type="ARBA" id="ARBA00023163"/>
    </source>
</evidence>
<name>A0A9D1YAF9_9FIRM</name>
<dbReference type="PANTHER" id="PTHR30146">
    <property type="entry name" value="LACI-RELATED TRANSCRIPTIONAL REPRESSOR"/>
    <property type="match status" value="1"/>
</dbReference>
<dbReference type="AlphaFoldDB" id="A0A9D1YAF9"/>
<dbReference type="Proteomes" id="UP000823868">
    <property type="component" value="Unassembled WGS sequence"/>
</dbReference>
<reference evidence="5" key="1">
    <citation type="journal article" date="2021" name="PeerJ">
        <title>Extensive microbial diversity within the chicken gut microbiome revealed by metagenomics and culture.</title>
        <authorList>
            <person name="Gilroy R."/>
            <person name="Ravi A."/>
            <person name="Getino M."/>
            <person name="Pursley I."/>
            <person name="Horton D.L."/>
            <person name="Alikhan N.F."/>
            <person name="Baker D."/>
            <person name="Gharbi K."/>
            <person name="Hall N."/>
            <person name="Watson M."/>
            <person name="Adriaenssens E.M."/>
            <person name="Foster-Nyarko E."/>
            <person name="Jarju S."/>
            <person name="Secka A."/>
            <person name="Antonio M."/>
            <person name="Oren A."/>
            <person name="Chaudhuri R.R."/>
            <person name="La Ragione R."/>
            <person name="Hildebrand F."/>
            <person name="Pallen M.J."/>
        </authorList>
    </citation>
    <scope>NUCLEOTIDE SEQUENCE</scope>
    <source>
        <strain evidence="5">ChiBcec16_6824</strain>
    </source>
</reference>
<dbReference type="SUPFAM" id="SSF47413">
    <property type="entry name" value="lambda repressor-like DNA-binding domains"/>
    <property type="match status" value="1"/>
</dbReference>
<dbReference type="SUPFAM" id="SSF53822">
    <property type="entry name" value="Periplasmic binding protein-like I"/>
    <property type="match status" value="1"/>
</dbReference>
<sequence length="348" mass="38682">MAGIKRVTMQDIADACGLSRNTVSKIFNGRGSVPEVTRELVLSKAQELGYYQFGEPDAAPSSPKTTRGNIALLTHSKPLNHNFGSRFITNFTDQICRSGFNLKMFEISEDEYREKRLPPHFVRSDISGILAFELFDRDYTQMVCDLELPTLFLDSYAGAPGELMRCDLVYMENYASAIALTQRQIQAGAQEIGFVGDISHCSSFRERWNGYRAALEDGGLPVRRELCILADDSEPYGDVDWVAEQLNAMPRIPDGFVCANDFLAIRIMQALRKQGLSVPEDVMITGFDGSPEASVITPSLTTAEIPSAAIGRLSADMLLERIATPTLPYRCSFVKTTPIWRDSVRQPI</sequence>
<evidence type="ECO:0000256" key="2">
    <source>
        <dbReference type="ARBA" id="ARBA00023125"/>
    </source>
</evidence>
<dbReference type="PROSITE" id="PS50932">
    <property type="entry name" value="HTH_LACI_2"/>
    <property type="match status" value="1"/>
</dbReference>
<evidence type="ECO:0000313" key="6">
    <source>
        <dbReference type="Proteomes" id="UP000823868"/>
    </source>
</evidence>
<keyword evidence="2 5" id="KW-0238">DNA-binding</keyword>